<dbReference type="EMBL" id="AP024702">
    <property type="protein sequence ID" value="BCX47047.1"/>
    <property type="molecule type" value="Genomic_DNA"/>
</dbReference>
<comment type="pathway">
    <text evidence="8">Quinol/quinone metabolism; menaquinone biosynthesis; menaquinol from 1,4-dihydroxy-2-naphthoate: step 1/2.</text>
</comment>
<comment type="subcellular location">
    <subcellularLocation>
        <location evidence="8">Cell membrane</location>
        <topology evidence="8">Multi-pass membrane protein</topology>
    </subcellularLocation>
    <subcellularLocation>
        <location evidence="1">Membrane</location>
        <topology evidence="1">Multi-pass membrane protein</topology>
    </subcellularLocation>
</comment>
<dbReference type="EC" id="2.5.1.74" evidence="8 9"/>
<protein>
    <recommendedName>
        <fullName evidence="8 9">1,4-dihydroxy-2-naphthoate octaprenyltransferase</fullName>
        <shortName evidence="8">DHNA-octaprenyltransferase</shortName>
        <ecNumber evidence="8 9">2.5.1.74</ecNumber>
    </recommendedName>
</protein>
<evidence type="ECO:0000256" key="6">
    <source>
        <dbReference type="ARBA" id="ARBA00022989"/>
    </source>
</evidence>
<keyword evidence="7 8" id="KW-0472">Membrane</keyword>
<keyword evidence="3 8" id="KW-1003">Cell membrane</keyword>
<keyword evidence="6 8" id="KW-1133">Transmembrane helix</keyword>
<keyword evidence="4 8" id="KW-0808">Transferase</keyword>
<proteinExistence type="inferred from homology"/>
<feature type="transmembrane region" description="Helical" evidence="8">
    <location>
        <begin position="21"/>
        <end position="40"/>
    </location>
</feature>
<keyword evidence="2 8" id="KW-0474">Menaquinone biosynthesis</keyword>
<evidence type="ECO:0000256" key="4">
    <source>
        <dbReference type="ARBA" id="ARBA00022679"/>
    </source>
</evidence>
<dbReference type="InterPro" id="IPR004657">
    <property type="entry name" value="MenA"/>
</dbReference>
<evidence type="ECO:0000256" key="3">
    <source>
        <dbReference type="ARBA" id="ARBA00022475"/>
    </source>
</evidence>
<accession>A0ABM7RA47</accession>
<gene>
    <name evidence="8" type="primary">menA</name>
    <name evidence="10" type="ORF">HAHE_09550</name>
</gene>
<feature type="transmembrane region" description="Helical" evidence="8">
    <location>
        <begin position="153"/>
        <end position="173"/>
    </location>
</feature>
<feature type="transmembrane region" description="Helical" evidence="8">
    <location>
        <begin position="46"/>
        <end position="66"/>
    </location>
</feature>
<dbReference type="HAMAP" id="MF_01937">
    <property type="entry name" value="MenA_1"/>
    <property type="match status" value="1"/>
</dbReference>
<sequence>MPGRSLSSGVLRPFLLATRPKTLPAAVVPVWVGTVLAWILTGSWDGTLAVCTVLGAVFIQIATNFFNDAIDHRKGADTERRVGPQRVTASGQMRPGAVLLSGGVFLALAVVCGVILYRAAGWPVVAIGLPSMYLAYGYTGGPVPLAYRGLGELFVLLFFGLVAVTGTVYIQTLEWRAEAVLLGAQVGLLSSVLISINNLRDRVEDASTGKHTLAVRWGPKPARLMIWGEIKLAALLGIVWIFLGLPWLMVATIPLWSLGTRISWGALSMEEGPGMNRLLALSALQLVAFAGIFHAVAAMAPIRG</sequence>
<dbReference type="Proteomes" id="UP001374893">
    <property type="component" value="Chromosome"/>
</dbReference>
<keyword evidence="5 8" id="KW-0812">Transmembrane</keyword>
<evidence type="ECO:0000256" key="7">
    <source>
        <dbReference type="ARBA" id="ARBA00023136"/>
    </source>
</evidence>
<dbReference type="InterPro" id="IPR026046">
    <property type="entry name" value="UBIAD1"/>
</dbReference>
<evidence type="ECO:0000256" key="1">
    <source>
        <dbReference type="ARBA" id="ARBA00004141"/>
    </source>
</evidence>
<comment type="catalytic activity">
    <reaction evidence="8">
        <text>an all-trans-polyprenyl diphosphate + 1,4-dihydroxy-2-naphthoate + H(+) = a 2-demethylmenaquinol + CO2 + diphosphate</text>
        <dbReference type="Rhea" id="RHEA:26478"/>
        <dbReference type="Rhea" id="RHEA-COMP:9563"/>
        <dbReference type="Rhea" id="RHEA-COMP:9564"/>
        <dbReference type="ChEBI" id="CHEBI:11173"/>
        <dbReference type="ChEBI" id="CHEBI:15378"/>
        <dbReference type="ChEBI" id="CHEBI:16526"/>
        <dbReference type="ChEBI" id="CHEBI:33019"/>
        <dbReference type="ChEBI" id="CHEBI:55437"/>
        <dbReference type="ChEBI" id="CHEBI:58914"/>
        <dbReference type="EC" id="2.5.1.74"/>
    </reaction>
</comment>
<keyword evidence="11" id="KW-1185">Reference proteome</keyword>
<feature type="transmembrane region" description="Helical" evidence="8">
    <location>
        <begin position="96"/>
        <end position="116"/>
    </location>
</feature>
<dbReference type="Gene3D" id="1.10.357.140">
    <property type="entry name" value="UbiA prenyltransferase"/>
    <property type="match status" value="1"/>
</dbReference>
<dbReference type="Pfam" id="PF01040">
    <property type="entry name" value="UbiA"/>
    <property type="match status" value="1"/>
</dbReference>
<evidence type="ECO:0000313" key="11">
    <source>
        <dbReference type="Proteomes" id="UP001374893"/>
    </source>
</evidence>
<dbReference type="PIRSF" id="PIRSF005355">
    <property type="entry name" value="UBIAD1"/>
    <property type="match status" value="1"/>
</dbReference>
<dbReference type="InterPro" id="IPR044878">
    <property type="entry name" value="UbiA_sf"/>
</dbReference>
<dbReference type="CDD" id="cd13962">
    <property type="entry name" value="PT_UbiA_UBIAD1"/>
    <property type="match status" value="1"/>
</dbReference>
<comment type="similarity">
    <text evidence="8">Belongs to the MenA family. Type 1 subfamily.</text>
</comment>
<comment type="function">
    <text evidence="8">Conversion of 1,4-dihydroxy-2-naphthoate (DHNA) to demethylmenaquinone (DMK).</text>
</comment>
<evidence type="ECO:0000313" key="10">
    <source>
        <dbReference type="EMBL" id="BCX47047.1"/>
    </source>
</evidence>
<reference evidence="10 11" key="1">
    <citation type="submission" date="2021-06" db="EMBL/GenBank/DDBJ databases">
        <title>Complete genome of Haloferula helveola possessing various polysaccharide degrading enzymes.</title>
        <authorList>
            <person name="Takami H."/>
            <person name="Huang C."/>
            <person name="Hamasaki K."/>
        </authorList>
    </citation>
    <scope>NUCLEOTIDE SEQUENCE [LARGE SCALE GENOMIC DNA]</scope>
    <source>
        <strain evidence="10 11">CN-1</strain>
    </source>
</reference>
<dbReference type="PANTHER" id="PTHR13929:SF0">
    <property type="entry name" value="UBIA PRENYLTRANSFERASE DOMAIN-CONTAINING PROTEIN 1"/>
    <property type="match status" value="1"/>
</dbReference>
<organism evidence="10 11">
    <name type="scientific">Haloferula helveola</name>
    <dbReference type="NCBI Taxonomy" id="490095"/>
    <lineage>
        <taxon>Bacteria</taxon>
        <taxon>Pseudomonadati</taxon>
        <taxon>Verrucomicrobiota</taxon>
        <taxon>Verrucomicrobiia</taxon>
        <taxon>Verrucomicrobiales</taxon>
        <taxon>Verrucomicrobiaceae</taxon>
        <taxon>Haloferula</taxon>
    </lineage>
</organism>
<feature type="transmembrane region" description="Helical" evidence="8">
    <location>
        <begin position="122"/>
        <end position="141"/>
    </location>
</feature>
<name>A0ABM7RA47_9BACT</name>
<dbReference type="NCBIfam" id="TIGR00751">
    <property type="entry name" value="menA"/>
    <property type="match status" value="1"/>
</dbReference>
<evidence type="ECO:0000256" key="9">
    <source>
        <dbReference type="NCBIfam" id="TIGR00751"/>
    </source>
</evidence>
<evidence type="ECO:0000256" key="2">
    <source>
        <dbReference type="ARBA" id="ARBA00022428"/>
    </source>
</evidence>
<feature type="transmembrane region" description="Helical" evidence="8">
    <location>
        <begin position="278"/>
        <end position="300"/>
    </location>
</feature>
<feature type="transmembrane region" description="Helical" evidence="8">
    <location>
        <begin position="232"/>
        <end position="258"/>
    </location>
</feature>
<dbReference type="InterPro" id="IPR000537">
    <property type="entry name" value="UbiA_prenyltransferase"/>
</dbReference>
<evidence type="ECO:0000256" key="5">
    <source>
        <dbReference type="ARBA" id="ARBA00022692"/>
    </source>
</evidence>
<evidence type="ECO:0000256" key="8">
    <source>
        <dbReference type="HAMAP-Rule" id="MF_01937"/>
    </source>
</evidence>
<dbReference type="PANTHER" id="PTHR13929">
    <property type="entry name" value="1,4-DIHYDROXY-2-NAPHTHOATE OCTAPRENYLTRANSFERASE"/>
    <property type="match status" value="1"/>
</dbReference>